<gene>
    <name evidence="1" type="ORF">M0H32_08360</name>
</gene>
<dbReference type="SUPFAM" id="SSF51735">
    <property type="entry name" value="NAD(P)-binding Rossmann-fold domains"/>
    <property type="match status" value="1"/>
</dbReference>
<dbReference type="InterPro" id="IPR036291">
    <property type="entry name" value="NAD(P)-bd_dom_sf"/>
</dbReference>
<dbReference type="EMBL" id="JALNMJ010000004">
    <property type="protein sequence ID" value="MCK7612170.1"/>
    <property type="molecule type" value="Genomic_DNA"/>
</dbReference>
<accession>A0ABT0GRU6</accession>
<evidence type="ECO:0000313" key="1">
    <source>
        <dbReference type="EMBL" id="MCK7612170.1"/>
    </source>
</evidence>
<evidence type="ECO:0000313" key="2">
    <source>
        <dbReference type="Proteomes" id="UP001431221"/>
    </source>
</evidence>
<dbReference type="Gene3D" id="3.40.50.720">
    <property type="entry name" value="NAD(P)-binding Rossmann-like Domain"/>
    <property type="match status" value="1"/>
</dbReference>
<dbReference type="PANTHER" id="PTHR43544:SF12">
    <property type="entry name" value="NAD(P)-BINDING ROSSMANN-FOLD SUPERFAMILY PROTEIN"/>
    <property type="match status" value="1"/>
</dbReference>
<sequence length="229" mass="24409">MQDIAVVIGASGGIGSAIREALQRSGGYERVIGFSRSTDPALDLLNEDSIRACAEHVAALSGELRLVFDATGALTLDGARPEKSWRDLSPDLLARSFAVNAIGPALLLKHFLPLLPKEGRCVFATLSARVGSISDNRLGGWYAYRASKAALNQLVRTAAVELARKRPEAVCVALHPGTVRTRLTEGFAKSGLEVQEPDVAAERLLTVLDGLAPEQSGGFFDHLGKPVPW</sequence>
<keyword evidence="2" id="KW-1185">Reference proteome</keyword>
<dbReference type="Pfam" id="PF13561">
    <property type="entry name" value="adh_short_C2"/>
    <property type="match status" value="1"/>
</dbReference>
<protein>
    <submittedName>
        <fullName evidence="1">SDR family oxidoreductase</fullName>
    </submittedName>
</protein>
<comment type="caution">
    <text evidence="1">The sequence shown here is derived from an EMBL/GenBank/DDBJ whole genome shotgun (WGS) entry which is preliminary data.</text>
</comment>
<dbReference type="RefSeq" id="WP_248153118.1">
    <property type="nucleotide sequence ID" value="NZ_JALNMJ010000004.1"/>
</dbReference>
<dbReference type="InterPro" id="IPR051468">
    <property type="entry name" value="Fungal_SecMetab_SDRs"/>
</dbReference>
<reference evidence="1" key="1">
    <citation type="submission" date="2022-04" db="EMBL/GenBank/DDBJ databases">
        <title>Roseibium sp. CAU 1639 isolated from mud.</title>
        <authorList>
            <person name="Kim W."/>
        </authorList>
    </citation>
    <scope>NUCLEOTIDE SEQUENCE</scope>
    <source>
        <strain evidence="1">CAU 1639</strain>
    </source>
</reference>
<organism evidence="1 2">
    <name type="scientific">Roseibium sediminicola</name>
    <dbReference type="NCBI Taxonomy" id="2933272"/>
    <lineage>
        <taxon>Bacteria</taxon>
        <taxon>Pseudomonadati</taxon>
        <taxon>Pseudomonadota</taxon>
        <taxon>Alphaproteobacteria</taxon>
        <taxon>Hyphomicrobiales</taxon>
        <taxon>Stappiaceae</taxon>
        <taxon>Roseibium</taxon>
    </lineage>
</organism>
<dbReference type="PRINTS" id="PR00081">
    <property type="entry name" value="GDHRDH"/>
</dbReference>
<dbReference type="PANTHER" id="PTHR43544">
    <property type="entry name" value="SHORT-CHAIN DEHYDROGENASE/REDUCTASE"/>
    <property type="match status" value="1"/>
</dbReference>
<proteinExistence type="predicted"/>
<dbReference type="InterPro" id="IPR002347">
    <property type="entry name" value="SDR_fam"/>
</dbReference>
<dbReference type="Proteomes" id="UP001431221">
    <property type="component" value="Unassembled WGS sequence"/>
</dbReference>
<name>A0ABT0GRU6_9HYPH</name>